<dbReference type="KEGG" id="tsn:W908_04645"/>
<dbReference type="GO" id="GO:0015889">
    <property type="term" value="P:cobalamin transport"/>
    <property type="evidence" value="ECO:0007669"/>
    <property type="project" value="TreeGrafter"/>
</dbReference>
<dbReference type="Proteomes" id="UP000068905">
    <property type="component" value="Chromosome"/>
</dbReference>
<dbReference type="EMBL" id="CP006911">
    <property type="protein sequence ID" value="ALE02702.1"/>
    <property type="molecule type" value="Genomic_DNA"/>
</dbReference>
<keyword evidence="9 10" id="KW-0998">Cell outer membrane</keyword>
<dbReference type="AlphaFoldDB" id="A0A0M4LI96"/>
<keyword evidence="7 11" id="KW-0798">TonB box</keyword>
<gene>
    <name evidence="15" type="ORF">W908_04645</name>
</gene>
<evidence type="ECO:0000256" key="11">
    <source>
        <dbReference type="RuleBase" id="RU003357"/>
    </source>
</evidence>
<reference evidence="15 16" key="1">
    <citation type="journal article" date="2015" name="Genome Announc.">
        <title>Genome Sequence of 'Candidatus Thioglobus singularis' Strain PS1, a Mixotroph from the SUP05 Clade of Marine Gammaproteobacteria.</title>
        <authorList>
            <person name="Marshall K.T."/>
            <person name="Morris R.M."/>
        </authorList>
    </citation>
    <scope>NUCLEOTIDE SEQUENCE [LARGE SCALE GENOMIC DNA]</scope>
    <source>
        <strain evidence="15 16">PS1</strain>
    </source>
</reference>
<comment type="subcellular location">
    <subcellularLocation>
        <location evidence="1 10">Cell outer membrane</location>
        <topology evidence="1 10">Multi-pass membrane protein</topology>
    </subcellularLocation>
</comment>
<dbReference type="STRING" id="1125411.W908_04645"/>
<dbReference type="InterPro" id="IPR039426">
    <property type="entry name" value="TonB-dep_rcpt-like"/>
</dbReference>
<accession>A0A0M4LI96</accession>
<evidence type="ECO:0000313" key="15">
    <source>
        <dbReference type="EMBL" id="ALE02702.1"/>
    </source>
</evidence>
<evidence type="ECO:0000259" key="14">
    <source>
        <dbReference type="Pfam" id="PF07715"/>
    </source>
</evidence>
<evidence type="ECO:0000256" key="12">
    <source>
        <dbReference type="SAM" id="SignalP"/>
    </source>
</evidence>
<evidence type="ECO:0000313" key="16">
    <source>
        <dbReference type="Proteomes" id="UP000068905"/>
    </source>
</evidence>
<dbReference type="OrthoDB" id="9764669at2"/>
<evidence type="ECO:0000256" key="3">
    <source>
        <dbReference type="ARBA" id="ARBA00022452"/>
    </source>
</evidence>
<name>A0A0M4LI96_9GAMM</name>
<dbReference type="Gene3D" id="2.40.170.20">
    <property type="entry name" value="TonB-dependent receptor, beta-barrel domain"/>
    <property type="match status" value="1"/>
</dbReference>
<dbReference type="InterPro" id="IPR037066">
    <property type="entry name" value="Plug_dom_sf"/>
</dbReference>
<dbReference type="SUPFAM" id="SSF56935">
    <property type="entry name" value="Porins"/>
    <property type="match status" value="1"/>
</dbReference>
<keyword evidence="6" id="KW-0406">Ion transport</keyword>
<keyword evidence="16" id="KW-1185">Reference proteome</keyword>
<feature type="chain" id="PRO_5005797654" description="TonB-denpendent receptor" evidence="12">
    <location>
        <begin position="24"/>
        <end position="589"/>
    </location>
</feature>
<evidence type="ECO:0000256" key="10">
    <source>
        <dbReference type="PROSITE-ProRule" id="PRU01360"/>
    </source>
</evidence>
<evidence type="ECO:0000256" key="6">
    <source>
        <dbReference type="ARBA" id="ARBA00023065"/>
    </source>
</evidence>
<dbReference type="PROSITE" id="PS52016">
    <property type="entry name" value="TONB_DEPENDENT_REC_3"/>
    <property type="match status" value="1"/>
</dbReference>
<evidence type="ECO:0000256" key="2">
    <source>
        <dbReference type="ARBA" id="ARBA00022448"/>
    </source>
</evidence>
<evidence type="ECO:0000259" key="13">
    <source>
        <dbReference type="Pfam" id="PF00593"/>
    </source>
</evidence>
<dbReference type="Pfam" id="PF07715">
    <property type="entry name" value="Plug"/>
    <property type="match status" value="1"/>
</dbReference>
<evidence type="ECO:0000256" key="4">
    <source>
        <dbReference type="ARBA" id="ARBA00022692"/>
    </source>
</evidence>
<dbReference type="RefSeq" id="WP_053820122.1">
    <property type="nucleotide sequence ID" value="NZ_CP006911.1"/>
</dbReference>
<evidence type="ECO:0000256" key="5">
    <source>
        <dbReference type="ARBA" id="ARBA00022729"/>
    </source>
</evidence>
<dbReference type="Pfam" id="PF00593">
    <property type="entry name" value="TonB_dep_Rec_b-barrel"/>
    <property type="match status" value="1"/>
</dbReference>
<dbReference type="Gene3D" id="2.170.130.10">
    <property type="entry name" value="TonB-dependent receptor, plug domain"/>
    <property type="match status" value="1"/>
</dbReference>
<evidence type="ECO:0000256" key="1">
    <source>
        <dbReference type="ARBA" id="ARBA00004571"/>
    </source>
</evidence>
<keyword evidence="3 10" id="KW-1134">Transmembrane beta strand</keyword>
<evidence type="ECO:0000256" key="9">
    <source>
        <dbReference type="ARBA" id="ARBA00023237"/>
    </source>
</evidence>
<keyword evidence="2 10" id="KW-0813">Transport</keyword>
<organism evidence="15 16">
    <name type="scientific">Candidatus Pseudothioglobus singularis PS1</name>
    <dbReference type="NCBI Taxonomy" id="1125411"/>
    <lineage>
        <taxon>Bacteria</taxon>
        <taxon>Pseudomonadati</taxon>
        <taxon>Pseudomonadota</taxon>
        <taxon>Gammaproteobacteria</taxon>
        <taxon>Candidatus Pseudothioglobaceae</taxon>
        <taxon>Candidatus Pseudothioglobus</taxon>
    </lineage>
</organism>
<dbReference type="PANTHER" id="PTHR30069">
    <property type="entry name" value="TONB-DEPENDENT OUTER MEMBRANE RECEPTOR"/>
    <property type="match status" value="1"/>
</dbReference>
<comment type="similarity">
    <text evidence="10 11">Belongs to the TonB-dependent receptor family.</text>
</comment>
<dbReference type="InterPro" id="IPR000531">
    <property type="entry name" value="Beta-barrel_TonB"/>
</dbReference>
<keyword evidence="4 10" id="KW-0812">Transmembrane</keyword>
<dbReference type="InterPro" id="IPR012910">
    <property type="entry name" value="Plug_dom"/>
</dbReference>
<keyword evidence="5 12" id="KW-0732">Signal</keyword>
<dbReference type="PANTHER" id="PTHR30069:SF53">
    <property type="entry name" value="COLICIN I RECEPTOR-RELATED"/>
    <property type="match status" value="1"/>
</dbReference>
<sequence length="589" mass="64767">MFTKKLILAASLSAILVSQAAYAVIGPIKITLNTEYRTSNPVIGDIATTIKLDKSEIRATGARTFTGLLQSIPSVSFEGGQGNLRALRLRGNEASHTLLLLDGHKVTITGSQPNLDVIPLDQIERIEISKGPFSSLYGPGAIGGVIHVFTDKDINSITSSKIDVSSGSKGTVKVNLNTYFKNENSYFDFAATDFHTDGIDALGNGDLDPIDRTTYGLNLGGQITENTSISVNLLDTKAIIQYDDPYGSPVLPDNNLKQMNLGITHNYGKRSKVSFDIMNQDIQRRTAKYELNTITVINEIDLDNSKLSLGLSNSVDKDLNNLSTPSVAKKIKHTDLFGQWQGLVADNEISVGARLIDHDKFNSHITYNLNWAKDLTLTTRVNASFGSATNLPDHYKNNANIVAGKTSLNPERSKNIELGFTNNFKWGDAGIKLYKSRVADAFKWQSGSPAYYINDGTVNIQGAELSIGTELFGWELDSSIDFNKAIAASTDLQKGRRPNRSISLNLNKSSEKWKRNINWTAHSWVWDKDNHSNGKNGGYGLLNLSTSYDFTENLSAYLNRNNVLDKNYEMAKGYDTLGKTTTLGLTYNF</sequence>
<protein>
    <recommendedName>
        <fullName evidence="17">TonB-denpendent receptor</fullName>
    </recommendedName>
</protein>
<feature type="domain" description="TonB-dependent receptor-like beta-barrel" evidence="13">
    <location>
        <begin position="174"/>
        <end position="563"/>
    </location>
</feature>
<feature type="signal peptide" evidence="12">
    <location>
        <begin position="1"/>
        <end position="23"/>
    </location>
</feature>
<dbReference type="GO" id="GO:0009279">
    <property type="term" value="C:cell outer membrane"/>
    <property type="evidence" value="ECO:0007669"/>
    <property type="project" value="UniProtKB-SubCell"/>
</dbReference>
<evidence type="ECO:0000256" key="7">
    <source>
        <dbReference type="ARBA" id="ARBA00023077"/>
    </source>
</evidence>
<feature type="domain" description="TonB-dependent receptor plug" evidence="14">
    <location>
        <begin position="51"/>
        <end position="145"/>
    </location>
</feature>
<dbReference type="GO" id="GO:0006811">
    <property type="term" value="P:monoatomic ion transport"/>
    <property type="evidence" value="ECO:0007669"/>
    <property type="project" value="UniProtKB-KW"/>
</dbReference>
<keyword evidence="8 10" id="KW-0472">Membrane</keyword>
<dbReference type="InterPro" id="IPR036942">
    <property type="entry name" value="Beta-barrel_TonB_sf"/>
</dbReference>
<evidence type="ECO:0000256" key="8">
    <source>
        <dbReference type="ARBA" id="ARBA00023136"/>
    </source>
</evidence>
<evidence type="ECO:0008006" key="17">
    <source>
        <dbReference type="Google" id="ProtNLM"/>
    </source>
</evidence>
<proteinExistence type="inferred from homology"/>